<accession>A0A1R1PTG0</accession>
<reference evidence="3" key="1">
    <citation type="submission" date="2017-01" db="EMBL/GenBank/DDBJ databases">
        <authorList>
            <person name="Wang Y."/>
            <person name="White M."/>
            <person name="Kvist S."/>
            <person name="Moncalvo J.-M."/>
        </authorList>
    </citation>
    <scope>NUCLEOTIDE SEQUENCE [LARGE SCALE GENOMIC DNA]</scope>
    <source>
        <strain evidence="3">COL-18-3</strain>
    </source>
</reference>
<keyword evidence="3" id="KW-1185">Reference proteome</keyword>
<feature type="region of interest" description="Disordered" evidence="1">
    <location>
        <begin position="120"/>
        <end position="140"/>
    </location>
</feature>
<dbReference type="EMBL" id="LSSK01000230">
    <property type="protein sequence ID" value="OMH84241.1"/>
    <property type="molecule type" value="Genomic_DNA"/>
</dbReference>
<gene>
    <name evidence="2" type="ORF">AX774_g2238</name>
</gene>
<feature type="region of interest" description="Disordered" evidence="1">
    <location>
        <begin position="582"/>
        <end position="640"/>
    </location>
</feature>
<evidence type="ECO:0000313" key="3">
    <source>
        <dbReference type="Proteomes" id="UP000188320"/>
    </source>
</evidence>
<dbReference type="Proteomes" id="UP000188320">
    <property type="component" value="Unassembled WGS sequence"/>
</dbReference>
<dbReference type="AlphaFoldDB" id="A0A1R1PTG0"/>
<sequence length="778" mass="85575">MAISHLEEIRDNSKKFRNSKQQDSESKDRIYGALNNLLMIDPSDILELPPSLTTEEGIRELNSEFLKLFPELGTRNFDSQNPPPWTEIGNEKVTHMLNNLITHYPSEMLFENLVNQLGDQQKPQLQLSGGNGGTGSAKEPQQMNELKVDEQLLVTPDIVRMDEVGNIIEGRSKMDFRIQDQQQNGSSIFGGSSPLNYRDSSSIVMDAGGSFGGQKYGSFSNNIGSQSATLTHIDGLSPSVLSDDVFSPEAVKFEITQNPEDMLNENITNSNMMYEMFTANDTGKTGYSNNTLHVPSFGVSEGRPRSPTSSETATASQVDQCLEQHLAEGIGATVSGGAKENAWELENKRNWNIDNYSISGFNFDAEKIRNSTGVRSNASDSSDVTIKAESAMGKDQMSIYKFLLEISDNIGLELTPLQKQRLSKLEEIREIGNSCMQQYLANSGSTNTNQNKRQACSNNITISDTSATARLLNPEQSYIHSSIMASKFNSSNYNYNNDNPNNAAPLSGFEPSFNFYSNTSTASALANQGISINNNANKGNAEMVDYLSRLAQIKRQTIPQPKVFDGSSNGVIYNPIFRTVNTQQRSNLSDQDGEQDDAQEKSSANSNPWRLEDIMRSDLMTSSSSESSDSEDDDSDAGVSMSMYPELDEIDGGRDHPASEPAMFTLNSVRSGMPTSSLASSGRPGSLKSDSKLHKEVVKRRGANWLVSKIVEQAEEYDEADDDFGIAELAKKFGCMQILDKLCTADRKEHAKSVASLLARINLLYINNLLNSSINVSQ</sequence>
<evidence type="ECO:0000313" key="2">
    <source>
        <dbReference type="EMBL" id="OMH84241.1"/>
    </source>
</evidence>
<name>A0A1R1PTG0_ZANCU</name>
<feature type="region of interest" description="Disordered" evidence="1">
    <location>
        <begin position="670"/>
        <end position="692"/>
    </location>
</feature>
<organism evidence="2 3">
    <name type="scientific">Zancudomyces culisetae</name>
    <name type="common">Gut fungus</name>
    <name type="synonym">Smittium culisetae</name>
    <dbReference type="NCBI Taxonomy" id="1213189"/>
    <lineage>
        <taxon>Eukaryota</taxon>
        <taxon>Fungi</taxon>
        <taxon>Fungi incertae sedis</taxon>
        <taxon>Zoopagomycota</taxon>
        <taxon>Kickxellomycotina</taxon>
        <taxon>Harpellomycetes</taxon>
        <taxon>Harpellales</taxon>
        <taxon>Legeriomycetaceae</taxon>
        <taxon>Zancudomyces</taxon>
    </lineage>
</organism>
<evidence type="ECO:0000256" key="1">
    <source>
        <dbReference type="SAM" id="MobiDB-lite"/>
    </source>
</evidence>
<feature type="region of interest" description="Disordered" evidence="1">
    <location>
        <begin position="1"/>
        <end position="27"/>
    </location>
</feature>
<protein>
    <submittedName>
        <fullName evidence="2">Uncharacterized protein</fullName>
    </submittedName>
</protein>
<comment type="caution">
    <text evidence="2">The sequence shown here is derived from an EMBL/GenBank/DDBJ whole genome shotgun (WGS) entry which is preliminary data.</text>
</comment>
<feature type="compositionally biased region" description="Polar residues" evidence="1">
    <location>
        <begin position="670"/>
        <end position="680"/>
    </location>
</feature>
<proteinExistence type="predicted"/>